<comment type="caution">
    <text evidence="7">The sequence shown here is derived from an EMBL/GenBank/DDBJ whole genome shotgun (WGS) entry which is preliminary data.</text>
</comment>
<gene>
    <name evidence="7" type="ORF">ILUMI_23733</name>
</gene>
<dbReference type="GO" id="GO:0006888">
    <property type="term" value="P:endoplasmic reticulum to Golgi vesicle-mediated transport"/>
    <property type="evidence" value="ECO:0007669"/>
    <property type="project" value="InterPro"/>
</dbReference>
<dbReference type="EMBL" id="VTPC01090616">
    <property type="protein sequence ID" value="KAF2882451.1"/>
    <property type="molecule type" value="Genomic_DNA"/>
</dbReference>
<keyword evidence="5 6" id="KW-0472">Membrane</keyword>
<evidence type="ECO:0000256" key="6">
    <source>
        <dbReference type="SAM" id="Phobius"/>
    </source>
</evidence>
<dbReference type="PANTHER" id="PTHR21236">
    <property type="entry name" value="GOLGI MEMBRANE PROTEIN YIP1"/>
    <property type="match status" value="1"/>
</dbReference>
<evidence type="ECO:0000256" key="5">
    <source>
        <dbReference type="ARBA" id="ARBA00023136"/>
    </source>
</evidence>
<evidence type="ECO:0000256" key="3">
    <source>
        <dbReference type="ARBA" id="ARBA00022692"/>
    </source>
</evidence>
<dbReference type="AlphaFoldDB" id="A0A8K0G1C3"/>
<proteinExistence type="inferred from homology"/>
<feature type="transmembrane region" description="Helical" evidence="6">
    <location>
        <begin position="223"/>
        <end position="243"/>
    </location>
</feature>
<organism evidence="7 8">
    <name type="scientific">Ignelater luminosus</name>
    <name type="common">Cucubano</name>
    <name type="synonym">Pyrophorus luminosus</name>
    <dbReference type="NCBI Taxonomy" id="2038154"/>
    <lineage>
        <taxon>Eukaryota</taxon>
        <taxon>Metazoa</taxon>
        <taxon>Ecdysozoa</taxon>
        <taxon>Arthropoda</taxon>
        <taxon>Hexapoda</taxon>
        <taxon>Insecta</taxon>
        <taxon>Pterygota</taxon>
        <taxon>Neoptera</taxon>
        <taxon>Endopterygota</taxon>
        <taxon>Coleoptera</taxon>
        <taxon>Polyphaga</taxon>
        <taxon>Elateriformia</taxon>
        <taxon>Elateroidea</taxon>
        <taxon>Elateridae</taxon>
        <taxon>Agrypninae</taxon>
        <taxon>Pyrophorini</taxon>
        <taxon>Ignelater</taxon>
    </lineage>
</organism>
<dbReference type="GO" id="GO:0016020">
    <property type="term" value="C:membrane"/>
    <property type="evidence" value="ECO:0007669"/>
    <property type="project" value="UniProtKB-SubCell"/>
</dbReference>
<feature type="transmembrane region" description="Helical" evidence="6">
    <location>
        <begin position="199"/>
        <end position="217"/>
    </location>
</feature>
<dbReference type="PANTHER" id="PTHR21236:SF2">
    <property type="entry name" value="PROTEIN YIPF"/>
    <property type="match status" value="1"/>
</dbReference>
<evidence type="ECO:0000256" key="4">
    <source>
        <dbReference type="ARBA" id="ARBA00022989"/>
    </source>
</evidence>
<comment type="similarity">
    <text evidence="2">Belongs to the YIP1 family.</text>
</comment>
<evidence type="ECO:0000313" key="8">
    <source>
        <dbReference type="Proteomes" id="UP000801492"/>
    </source>
</evidence>
<keyword evidence="3 6" id="KW-0812">Transmembrane</keyword>
<dbReference type="GO" id="GO:0005802">
    <property type="term" value="C:trans-Golgi network"/>
    <property type="evidence" value="ECO:0007669"/>
    <property type="project" value="TreeGrafter"/>
</dbReference>
<evidence type="ECO:0008006" key="9">
    <source>
        <dbReference type="Google" id="ProtNLM"/>
    </source>
</evidence>
<protein>
    <recommendedName>
        <fullName evidence="9">Protein YIPF</fullName>
    </recommendedName>
</protein>
<reference evidence="7" key="1">
    <citation type="submission" date="2019-08" db="EMBL/GenBank/DDBJ databases">
        <title>The genome of the North American firefly Photinus pyralis.</title>
        <authorList>
            <consortium name="Photinus pyralis genome working group"/>
            <person name="Fallon T.R."/>
            <person name="Sander Lower S.E."/>
            <person name="Weng J.-K."/>
        </authorList>
    </citation>
    <scope>NUCLEOTIDE SEQUENCE</scope>
    <source>
        <strain evidence="7">TRF0915ILg1</strain>
        <tissue evidence="7">Whole body</tissue>
    </source>
</reference>
<dbReference type="InterPro" id="IPR045231">
    <property type="entry name" value="Yip1/4-like"/>
</dbReference>
<evidence type="ECO:0000256" key="1">
    <source>
        <dbReference type="ARBA" id="ARBA00004141"/>
    </source>
</evidence>
<sequence>MSGYSNFSENDMFWKSQGRAPNRPNSYYEADYQNLNFQAQSLDFQAFGDGPTEYEYNQYYSQSLENNAINPNLESNKLSYSDVFPSNSNQSIVDDFDEPPLLEELEIYPDRILEKMIAVLNPFRAHSLADDADFLTEGTDLAGPLSFCIILALCLFVSGSKVYFGYIYGLSVMSCLMMYCLLSLMTTADIFTLANVTSILGYSLLPIVGLSILGLFISLHGYFGILSAGISVVWSSLAASRLFIAISGDGNQRPLIAYPCALVSGVFALLVIF</sequence>
<evidence type="ECO:0000313" key="7">
    <source>
        <dbReference type="EMBL" id="KAF2882451.1"/>
    </source>
</evidence>
<name>A0A8K0G1C3_IGNLU</name>
<dbReference type="GO" id="GO:0048280">
    <property type="term" value="P:vesicle fusion with Golgi apparatus"/>
    <property type="evidence" value="ECO:0007669"/>
    <property type="project" value="TreeGrafter"/>
</dbReference>
<evidence type="ECO:0000256" key="2">
    <source>
        <dbReference type="ARBA" id="ARBA00010596"/>
    </source>
</evidence>
<keyword evidence="8" id="KW-1185">Reference proteome</keyword>
<dbReference type="Proteomes" id="UP000801492">
    <property type="component" value="Unassembled WGS sequence"/>
</dbReference>
<accession>A0A8K0G1C3</accession>
<feature type="transmembrane region" description="Helical" evidence="6">
    <location>
        <begin position="255"/>
        <end position="272"/>
    </location>
</feature>
<keyword evidence="4 6" id="KW-1133">Transmembrane helix</keyword>
<comment type="subcellular location">
    <subcellularLocation>
        <location evidence="1">Membrane</location>
        <topology evidence="1">Multi-pass membrane protein</topology>
    </subcellularLocation>
</comment>
<dbReference type="OrthoDB" id="440385at2759"/>
<feature type="transmembrane region" description="Helical" evidence="6">
    <location>
        <begin position="166"/>
        <end position="187"/>
    </location>
</feature>
<feature type="transmembrane region" description="Helical" evidence="6">
    <location>
        <begin position="141"/>
        <end position="160"/>
    </location>
</feature>